<dbReference type="RefSeq" id="WP_345603825.1">
    <property type="nucleotide sequence ID" value="NZ_BAABJO010000004.1"/>
</dbReference>
<organism evidence="2 3">
    <name type="scientific">Pseudonocardia adelaidensis</name>
    <dbReference type="NCBI Taxonomy" id="648754"/>
    <lineage>
        <taxon>Bacteria</taxon>
        <taxon>Bacillati</taxon>
        <taxon>Actinomycetota</taxon>
        <taxon>Actinomycetes</taxon>
        <taxon>Pseudonocardiales</taxon>
        <taxon>Pseudonocardiaceae</taxon>
        <taxon>Pseudonocardia</taxon>
    </lineage>
</organism>
<dbReference type="Pfam" id="PF12680">
    <property type="entry name" value="SnoaL_2"/>
    <property type="match status" value="1"/>
</dbReference>
<dbReference type="Gene3D" id="3.10.450.50">
    <property type="match status" value="1"/>
</dbReference>
<proteinExistence type="predicted"/>
<reference evidence="3" key="1">
    <citation type="journal article" date="2019" name="Int. J. Syst. Evol. Microbiol.">
        <title>The Global Catalogue of Microorganisms (GCM) 10K type strain sequencing project: providing services to taxonomists for standard genome sequencing and annotation.</title>
        <authorList>
            <consortium name="The Broad Institute Genomics Platform"/>
            <consortium name="The Broad Institute Genome Sequencing Center for Infectious Disease"/>
            <person name="Wu L."/>
            <person name="Ma J."/>
        </authorList>
    </citation>
    <scope>NUCLEOTIDE SEQUENCE [LARGE SCALE GENOMIC DNA]</scope>
    <source>
        <strain evidence="3">JCM 18302</strain>
    </source>
</reference>
<keyword evidence="3" id="KW-1185">Reference proteome</keyword>
<sequence>MAVTTGIMTDEQRKSVALEYLKAFDNAGTTSTGGSILDLFADDAQVYFPKWGIAEGKDQIGRMFADVGGTLKSIKHDYAAFNWIFSGGDTLVAEGTSHGEHQDGPWRAGVPDWGAGRWCDVFEIRDFLIQRVFIYLDPDYAGKDTDRYPWLTGRSKPDLVVPARREARTHA</sequence>
<name>A0ABP9ND44_9PSEU</name>
<dbReference type="InterPro" id="IPR037401">
    <property type="entry name" value="SnoaL-like"/>
</dbReference>
<accession>A0ABP9ND44</accession>
<evidence type="ECO:0000313" key="2">
    <source>
        <dbReference type="EMBL" id="GAA5114754.1"/>
    </source>
</evidence>
<dbReference type="Proteomes" id="UP001500804">
    <property type="component" value="Unassembled WGS sequence"/>
</dbReference>
<feature type="domain" description="SnoaL-like" evidence="1">
    <location>
        <begin position="35"/>
        <end position="131"/>
    </location>
</feature>
<dbReference type="EMBL" id="BAABJO010000004">
    <property type="protein sequence ID" value="GAA5114754.1"/>
    <property type="molecule type" value="Genomic_DNA"/>
</dbReference>
<gene>
    <name evidence="2" type="ORF">GCM10023320_12480</name>
</gene>
<dbReference type="SUPFAM" id="SSF54427">
    <property type="entry name" value="NTF2-like"/>
    <property type="match status" value="1"/>
</dbReference>
<evidence type="ECO:0000313" key="3">
    <source>
        <dbReference type="Proteomes" id="UP001500804"/>
    </source>
</evidence>
<evidence type="ECO:0000259" key="1">
    <source>
        <dbReference type="Pfam" id="PF12680"/>
    </source>
</evidence>
<dbReference type="InterPro" id="IPR032710">
    <property type="entry name" value="NTF2-like_dom_sf"/>
</dbReference>
<comment type="caution">
    <text evidence="2">The sequence shown here is derived from an EMBL/GenBank/DDBJ whole genome shotgun (WGS) entry which is preliminary data.</text>
</comment>
<protein>
    <recommendedName>
        <fullName evidence="1">SnoaL-like domain-containing protein</fullName>
    </recommendedName>
</protein>